<evidence type="ECO:0000256" key="1">
    <source>
        <dbReference type="ARBA" id="ARBA00004651"/>
    </source>
</evidence>
<feature type="transmembrane region" description="Helical" evidence="9">
    <location>
        <begin position="104"/>
        <end position="126"/>
    </location>
</feature>
<evidence type="ECO:0000256" key="3">
    <source>
        <dbReference type="ARBA" id="ARBA00022692"/>
    </source>
</evidence>
<dbReference type="PANTHER" id="PTHR24221:SF654">
    <property type="entry name" value="ATP-BINDING CASSETTE SUB-FAMILY B MEMBER 6"/>
    <property type="match status" value="1"/>
</dbReference>
<dbReference type="SUPFAM" id="SSF90123">
    <property type="entry name" value="ABC transporter transmembrane region"/>
    <property type="match status" value="1"/>
</dbReference>
<dbReference type="GO" id="GO:0140359">
    <property type="term" value="F:ABC-type transporter activity"/>
    <property type="evidence" value="ECO:0007669"/>
    <property type="project" value="InterPro"/>
</dbReference>
<dbReference type="STRING" id="1458426.SMCB_0529"/>
<comment type="subcellular location">
    <subcellularLocation>
        <location evidence="1">Cell membrane</location>
        <topology evidence="1">Multi-pass membrane protein</topology>
    </subcellularLocation>
</comment>
<sequence>MPPANPSATLSANSSAATPSPTPEPGLLAALPQLRRLWRSMSARRKGQSVALLGLTVVASAAELVSIGALIPFLAALTAPEALFVLPFMQPFIAALGLQQPHELLLPLTVLFGCAAVLAGLVRIGVQWASTKLALSIGHDLVAGIFRRTLHQPYTTHIQRNSSEVVDGIVLKVERVINFVLLPTANGVAAAFIVLVVCLVVLAFQPWVAISMILGLGSIYGLIYALTQARLLRDSQRAAHATSLRVQALQEGLGGIRDITLDCTHATFCARFEQADLIMRRAQVRSVVYSSTPRFMIEALGMVLIASVALLMAQGPGGLGQVVPVLGALALAAQRMLPLAQSIYYSWSNLSSNHGYLTEVLTLVEQPMPAEPDAASAPPALPFEHAIELRNLGFAYHANGPQVLRGVNMRIAKGARIGIVGTTGSGKSTLMDILMGLLPPTVGQLCIDGCAITAANRRAWQARVAHVPQAMFLADASVAANIAFGVPAAQIDPERVRLAAQRAQIADTIEGWPQGYDTLVGERGVRLSGGQRQRLAIARALYKQADVLVFDEATSALDSATEEAVLEAVEGLSRTLTVIMIAHRTSTLRSCEAIYRVEGGVLLTETKQIHT</sequence>
<dbReference type="InterPro" id="IPR036640">
    <property type="entry name" value="ABC1_TM_sf"/>
</dbReference>
<dbReference type="SMART" id="SM00382">
    <property type="entry name" value="AAA"/>
    <property type="match status" value="1"/>
</dbReference>
<accession>A0A060NLU3</accession>
<dbReference type="Proteomes" id="UP000066014">
    <property type="component" value="Chromosome"/>
</dbReference>
<dbReference type="InterPro" id="IPR027417">
    <property type="entry name" value="P-loop_NTPase"/>
</dbReference>
<dbReference type="OrthoDB" id="8554730at2"/>
<dbReference type="GO" id="GO:0005886">
    <property type="term" value="C:plasma membrane"/>
    <property type="evidence" value="ECO:0007669"/>
    <property type="project" value="UniProtKB-SubCell"/>
</dbReference>
<dbReference type="GO" id="GO:0016887">
    <property type="term" value="F:ATP hydrolysis activity"/>
    <property type="evidence" value="ECO:0007669"/>
    <property type="project" value="InterPro"/>
</dbReference>
<keyword evidence="4" id="KW-0547">Nucleotide-binding</keyword>
<dbReference type="Gene3D" id="3.40.50.300">
    <property type="entry name" value="P-loop containing nucleotide triphosphate hydrolases"/>
    <property type="match status" value="1"/>
</dbReference>
<keyword evidence="5" id="KW-0067">ATP-binding</keyword>
<evidence type="ECO:0000259" key="11">
    <source>
        <dbReference type="PROSITE" id="PS50929"/>
    </source>
</evidence>
<dbReference type="GO" id="GO:0005524">
    <property type="term" value="F:ATP binding"/>
    <property type="evidence" value="ECO:0007669"/>
    <property type="project" value="UniProtKB-KW"/>
</dbReference>
<evidence type="ECO:0000256" key="5">
    <source>
        <dbReference type="ARBA" id="ARBA00022840"/>
    </source>
</evidence>
<dbReference type="PANTHER" id="PTHR24221">
    <property type="entry name" value="ATP-BINDING CASSETTE SUB-FAMILY B"/>
    <property type="match status" value="1"/>
</dbReference>
<dbReference type="RefSeq" id="WP_144400240.1">
    <property type="nucleotide sequence ID" value="NZ_AP014569.1"/>
</dbReference>
<dbReference type="Pfam" id="PF00005">
    <property type="entry name" value="ABC_tran"/>
    <property type="match status" value="1"/>
</dbReference>
<feature type="domain" description="ABC transporter" evidence="10">
    <location>
        <begin position="387"/>
        <end position="611"/>
    </location>
</feature>
<evidence type="ECO:0000256" key="6">
    <source>
        <dbReference type="ARBA" id="ARBA00022989"/>
    </source>
</evidence>
<dbReference type="HOGENOM" id="CLU_000604_84_3_4"/>
<dbReference type="EMBL" id="AP014569">
    <property type="protein sequence ID" value="BAO82757.1"/>
    <property type="molecule type" value="Genomic_DNA"/>
</dbReference>
<dbReference type="PROSITE" id="PS50929">
    <property type="entry name" value="ABC_TM1F"/>
    <property type="match status" value="1"/>
</dbReference>
<feature type="compositionally biased region" description="Low complexity" evidence="8">
    <location>
        <begin position="1"/>
        <end position="19"/>
    </location>
</feature>
<feature type="region of interest" description="Disordered" evidence="8">
    <location>
        <begin position="1"/>
        <end position="25"/>
    </location>
</feature>
<reference evidence="12 13" key="1">
    <citation type="journal article" date="2014" name="Nat. Commun.">
        <title>Physiological and genomic features of highly alkaliphilic hydrogen-utilizing Betaproteobacteria from a continental serpentinizing site.</title>
        <authorList>
            <person name="Suzuki S."/>
            <person name="Kuenen J.G."/>
            <person name="Schipper K."/>
            <person name="van der Velde S."/>
            <person name="Ishii S."/>
            <person name="Wu A."/>
            <person name="Sorokin D.Y."/>
            <person name="Tenney A."/>
            <person name="Meng X.Y."/>
            <person name="Morrill P.L."/>
            <person name="Kamagata Y."/>
            <person name="Muyzer G."/>
            <person name="Nealson K.H."/>
        </authorList>
    </citation>
    <scope>NUCLEOTIDE SEQUENCE [LARGE SCALE GENOMIC DNA]</scope>
    <source>
        <strain evidence="12 13">B1</strain>
    </source>
</reference>
<evidence type="ECO:0000256" key="2">
    <source>
        <dbReference type="ARBA" id="ARBA00022475"/>
    </source>
</evidence>
<evidence type="ECO:0000256" key="9">
    <source>
        <dbReference type="SAM" id="Phobius"/>
    </source>
</evidence>
<feature type="transmembrane region" description="Helical" evidence="9">
    <location>
        <begin position="208"/>
        <end position="227"/>
    </location>
</feature>
<dbReference type="PROSITE" id="PS00211">
    <property type="entry name" value="ABC_TRANSPORTER_1"/>
    <property type="match status" value="1"/>
</dbReference>
<evidence type="ECO:0000259" key="10">
    <source>
        <dbReference type="PROSITE" id="PS50893"/>
    </source>
</evidence>
<dbReference type="PROSITE" id="PS50893">
    <property type="entry name" value="ABC_TRANSPORTER_2"/>
    <property type="match status" value="1"/>
</dbReference>
<organism evidence="12 13">
    <name type="scientific">Serpentinimonas maccroryi</name>
    <dbReference type="NCBI Taxonomy" id="1458426"/>
    <lineage>
        <taxon>Bacteria</taxon>
        <taxon>Pseudomonadati</taxon>
        <taxon>Pseudomonadota</taxon>
        <taxon>Betaproteobacteria</taxon>
        <taxon>Burkholderiales</taxon>
        <taxon>Comamonadaceae</taxon>
        <taxon>Serpentinimonas</taxon>
    </lineage>
</organism>
<dbReference type="AlphaFoldDB" id="A0A060NLU3"/>
<dbReference type="InterPro" id="IPR011527">
    <property type="entry name" value="ABC1_TM_dom"/>
</dbReference>
<evidence type="ECO:0000313" key="12">
    <source>
        <dbReference type="EMBL" id="BAO82757.1"/>
    </source>
</evidence>
<evidence type="ECO:0000256" key="8">
    <source>
        <dbReference type="SAM" id="MobiDB-lite"/>
    </source>
</evidence>
<dbReference type="SUPFAM" id="SSF52540">
    <property type="entry name" value="P-loop containing nucleoside triphosphate hydrolases"/>
    <property type="match status" value="1"/>
</dbReference>
<feature type="transmembrane region" description="Helical" evidence="9">
    <location>
        <begin position="179"/>
        <end position="202"/>
    </location>
</feature>
<name>A0A060NLU3_9BURK</name>
<dbReference type="KEGG" id="cbab:SMCB_0529"/>
<dbReference type="InterPro" id="IPR039421">
    <property type="entry name" value="Type_1_exporter"/>
</dbReference>
<dbReference type="InterPro" id="IPR017871">
    <property type="entry name" value="ABC_transporter-like_CS"/>
</dbReference>
<keyword evidence="3 9" id="KW-0812">Transmembrane</keyword>
<keyword evidence="2" id="KW-1003">Cell membrane</keyword>
<evidence type="ECO:0000256" key="7">
    <source>
        <dbReference type="ARBA" id="ARBA00023136"/>
    </source>
</evidence>
<dbReference type="Gene3D" id="1.20.1560.10">
    <property type="entry name" value="ABC transporter type 1, transmembrane domain"/>
    <property type="match status" value="1"/>
</dbReference>
<dbReference type="InterPro" id="IPR003439">
    <property type="entry name" value="ABC_transporter-like_ATP-bd"/>
</dbReference>
<feature type="transmembrane region" description="Helical" evidence="9">
    <location>
        <begin position="50"/>
        <end position="77"/>
    </location>
</feature>
<keyword evidence="13" id="KW-1185">Reference proteome</keyword>
<keyword evidence="6 9" id="KW-1133">Transmembrane helix</keyword>
<gene>
    <name evidence="12" type="ORF">SMCB_0529</name>
</gene>
<evidence type="ECO:0000256" key="4">
    <source>
        <dbReference type="ARBA" id="ARBA00022741"/>
    </source>
</evidence>
<dbReference type="InterPro" id="IPR003593">
    <property type="entry name" value="AAA+_ATPase"/>
</dbReference>
<feature type="domain" description="ABC transmembrane type-1" evidence="11">
    <location>
        <begin position="88"/>
        <end position="343"/>
    </location>
</feature>
<keyword evidence="7 9" id="KW-0472">Membrane</keyword>
<proteinExistence type="predicted"/>
<dbReference type="Pfam" id="PF00664">
    <property type="entry name" value="ABC_membrane"/>
    <property type="match status" value="1"/>
</dbReference>
<evidence type="ECO:0000313" key="13">
    <source>
        <dbReference type="Proteomes" id="UP000066014"/>
    </source>
</evidence>
<protein>
    <submittedName>
        <fullName evidence="12">ABC-type multidrug transport system, ATPase and permease component</fullName>
    </submittedName>
</protein>